<dbReference type="GeneID" id="40321589"/>
<evidence type="ECO:0000313" key="4">
    <source>
        <dbReference type="Proteomes" id="UP000284403"/>
    </source>
</evidence>
<dbReference type="GO" id="GO:0004308">
    <property type="term" value="F:exo-alpha-sialidase activity"/>
    <property type="evidence" value="ECO:0007669"/>
    <property type="project" value="InterPro"/>
</dbReference>
<feature type="domain" description="Trans-sialidase C-terminal" evidence="2">
    <location>
        <begin position="101"/>
        <end position="299"/>
    </location>
</feature>
<feature type="compositionally biased region" description="Low complexity" evidence="1">
    <location>
        <begin position="313"/>
        <end position="337"/>
    </location>
</feature>
<dbReference type="EMBL" id="MKKU01000675">
    <property type="protein sequence ID" value="RNF04500.1"/>
    <property type="molecule type" value="Genomic_DNA"/>
</dbReference>
<name>A0A3R7KZG9_9TRYP</name>
<evidence type="ECO:0000313" key="3">
    <source>
        <dbReference type="EMBL" id="RNF04500.1"/>
    </source>
</evidence>
<dbReference type="InterPro" id="IPR055239">
    <property type="entry name" value="TS_C"/>
</dbReference>
<dbReference type="SUPFAM" id="SSF49899">
    <property type="entry name" value="Concanavalin A-like lectins/glucanases"/>
    <property type="match status" value="1"/>
</dbReference>
<gene>
    <name evidence="3" type="ORF">Tco025E_07978</name>
</gene>
<dbReference type="Pfam" id="PF22925">
    <property type="entry name" value="TS_C"/>
    <property type="match status" value="1"/>
</dbReference>
<evidence type="ECO:0000256" key="1">
    <source>
        <dbReference type="SAM" id="MobiDB-lite"/>
    </source>
</evidence>
<dbReference type="Gene3D" id="2.60.120.200">
    <property type="match status" value="1"/>
</dbReference>
<accession>A0A3R7KZG9</accession>
<evidence type="ECO:0000259" key="2">
    <source>
        <dbReference type="Pfam" id="PF22925"/>
    </source>
</evidence>
<dbReference type="InterPro" id="IPR008377">
    <property type="entry name" value="Sialidase_trypan"/>
</dbReference>
<sequence>MHTENKQTSRNLVDVGPISDPVSNAGSSALLYTGGRLFSLHERGQRSSTSVFLKDLDAELQRVKSVVAAWEKSGAQPSSSRLSSYLRYPSSNRTCRPAGHTDGLVGFLSDNATDEYWENDLHREGAAVTKALKAPCGLRLQGHGARALWSVATTPEAAEYKFTNNEFTLVATVLIHNPRAGDIPLLSVGLDAKGGKRLLGLAYTTHRHWMARYGHLSRLAPLKWEPRRRYHVALTLRDGQGFVYVDGKPLPGGGTRVDRSKDSSSSLHVTFGAHRGPTAYMETDLTVASVMLYNRPLSEDEIAALHKGMEAVEAQPAAGEEPAEAQPAAEASAATDGSGAGAGKPSEERRGVEGLATDVPGELTPAKVELRGAIARPRPTRESGATGVNEAETEDGESPSTAGRAAQPRSWGSATSWALSGDSSVQVCGGRALPLVLFGLSTLVALC</sequence>
<dbReference type="Proteomes" id="UP000284403">
    <property type="component" value="Unassembled WGS sequence"/>
</dbReference>
<dbReference type="SUPFAM" id="SSF50939">
    <property type="entry name" value="Sialidases"/>
    <property type="match status" value="1"/>
</dbReference>
<comment type="caution">
    <text evidence="3">The sequence shown here is derived from an EMBL/GenBank/DDBJ whole genome shotgun (WGS) entry which is preliminary data.</text>
</comment>
<dbReference type="Gene3D" id="2.120.10.10">
    <property type="match status" value="1"/>
</dbReference>
<reference evidence="3 4" key="1">
    <citation type="journal article" date="2018" name="BMC Genomics">
        <title>Genomic comparison of Trypanosoma conorhini and Trypanosoma rangeli to Trypanosoma cruzi strains of high and low virulence.</title>
        <authorList>
            <person name="Bradwell K.R."/>
            <person name="Koparde V.N."/>
            <person name="Matveyev A.V."/>
            <person name="Serrano M.G."/>
            <person name="Alves J.M."/>
            <person name="Parikh H."/>
            <person name="Huang B."/>
            <person name="Lee V."/>
            <person name="Espinosa-Alvarez O."/>
            <person name="Ortiz P.A."/>
            <person name="Costa-Martins A.G."/>
            <person name="Teixeira M.M."/>
            <person name="Buck G.A."/>
        </authorList>
    </citation>
    <scope>NUCLEOTIDE SEQUENCE [LARGE SCALE GENOMIC DNA]</scope>
    <source>
        <strain evidence="3 4">025E</strain>
    </source>
</reference>
<dbReference type="InterPro" id="IPR013320">
    <property type="entry name" value="ConA-like_dom_sf"/>
</dbReference>
<keyword evidence="4" id="KW-1185">Reference proteome</keyword>
<dbReference type="InterPro" id="IPR036278">
    <property type="entry name" value="Sialidase_sf"/>
</dbReference>
<proteinExistence type="predicted"/>
<feature type="region of interest" description="Disordered" evidence="1">
    <location>
        <begin position="313"/>
        <end position="409"/>
    </location>
</feature>
<protein>
    <submittedName>
        <fullName evidence="3">Trans-sialidase</fullName>
    </submittedName>
</protein>
<dbReference type="PRINTS" id="PR01803">
    <property type="entry name" value="TCSIALIDASE"/>
</dbReference>
<dbReference type="RefSeq" id="XP_029225064.1">
    <property type="nucleotide sequence ID" value="XM_029374835.1"/>
</dbReference>
<organism evidence="3 4">
    <name type="scientific">Trypanosoma conorhini</name>
    <dbReference type="NCBI Taxonomy" id="83891"/>
    <lineage>
        <taxon>Eukaryota</taxon>
        <taxon>Discoba</taxon>
        <taxon>Euglenozoa</taxon>
        <taxon>Kinetoplastea</taxon>
        <taxon>Metakinetoplastina</taxon>
        <taxon>Trypanosomatida</taxon>
        <taxon>Trypanosomatidae</taxon>
        <taxon>Trypanosoma</taxon>
    </lineage>
</organism>
<dbReference type="AlphaFoldDB" id="A0A3R7KZG9"/>